<organism evidence="1 2">
    <name type="scientific">Psychrobacter alimentarius</name>
    <dbReference type="NCBI Taxonomy" id="261164"/>
    <lineage>
        <taxon>Bacteria</taxon>
        <taxon>Pseudomonadati</taxon>
        <taxon>Pseudomonadota</taxon>
        <taxon>Gammaproteobacteria</taxon>
        <taxon>Moraxellales</taxon>
        <taxon>Moraxellaceae</taxon>
        <taxon>Psychrobacter</taxon>
    </lineage>
</organism>
<name>A0ABN4N0E6_9GAMM</name>
<gene>
    <name evidence="1" type="ORF">A3K91_0051</name>
</gene>
<evidence type="ECO:0000313" key="1">
    <source>
        <dbReference type="EMBL" id="AMT95690.1"/>
    </source>
</evidence>
<accession>A0ABN4N0E6</accession>
<dbReference type="RefSeq" id="WP_062843491.1">
    <property type="nucleotide sequence ID" value="NZ_CP014945.1"/>
</dbReference>
<dbReference type="Gene3D" id="2.40.128.640">
    <property type="match status" value="1"/>
</dbReference>
<dbReference type="GeneID" id="33060594"/>
<proteinExistence type="predicted"/>
<dbReference type="Pfam" id="PF04170">
    <property type="entry name" value="NlpE"/>
    <property type="match status" value="1"/>
</dbReference>
<protein>
    <recommendedName>
        <fullName evidence="3">Copper homeostasis protein</fullName>
    </recommendedName>
</protein>
<sequence>MIYSAPTCATMLTVAKCFGRSLLVLPLCVALIGCDSASSNDDKNLANTLSPSDNVAHDSENLTQNLQDDSLQLSNESLDQAAQGQSLIAAAQSSNDANPSQSLMGVESSNRNNTLQATLMGDYGGMVPCDICSSIDVTLNLFADGSVSKTSIYNNPDSPRAPLLESGVYRQDNNTITIVYEDKKIESYDIQDNHLILMHADKTPNNDYILSRQ</sequence>
<dbReference type="Proteomes" id="UP000076104">
    <property type="component" value="Chromosome"/>
</dbReference>
<dbReference type="EMBL" id="CP014945">
    <property type="protein sequence ID" value="AMT95690.1"/>
    <property type="molecule type" value="Genomic_DNA"/>
</dbReference>
<dbReference type="InterPro" id="IPR007298">
    <property type="entry name" value="Cu-R_lipoprotein_NlpE"/>
</dbReference>
<evidence type="ECO:0008006" key="3">
    <source>
        <dbReference type="Google" id="ProtNLM"/>
    </source>
</evidence>
<reference evidence="1 2" key="1">
    <citation type="submission" date="2016-03" db="EMBL/GenBank/DDBJ databases">
        <title>Genome sequencing of Psychrobacter alimentarius PAMC 27889.</title>
        <authorList>
            <person name="Lee J."/>
            <person name="Kim O.-S."/>
        </authorList>
    </citation>
    <scope>NUCLEOTIDE SEQUENCE [LARGE SCALE GENOMIC DNA]</scope>
    <source>
        <strain evidence="1 2">PAMC 27889</strain>
    </source>
</reference>
<evidence type="ECO:0000313" key="2">
    <source>
        <dbReference type="Proteomes" id="UP000076104"/>
    </source>
</evidence>
<keyword evidence="2" id="KW-1185">Reference proteome</keyword>